<dbReference type="SMART" id="SM00257">
    <property type="entry name" value="LysM"/>
    <property type="match status" value="1"/>
</dbReference>
<evidence type="ECO:0000313" key="4">
    <source>
        <dbReference type="Proteomes" id="UP001240171"/>
    </source>
</evidence>
<feature type="domain" description="LysM" evidence="2">
    <location>
        <begin position="463"/>
        <end position="506"/>
    </location>
</feature>
<gene>
    <name evidence="3" type="ORF">Q5741_10750</name>
</gene>
<feature type="compositionally biased region" description="Low complexity" evidence="1">
    <location>
        <begin position="311"/>
        <end position="326"/>
    </location>
</feature>
<accession>A0ABT9CE43</accession>
<organism evidence="3 4">
    <name type="scientific">Paenibacillus lacisoli</name>
    <dbReference type="NCBI Taxonomy" id="3064525"/>
    <lineage>
        <taxon>Bacteria</taxon>
        <taxon>Bacillati</taxon>
        <taxon>Bacillota</taxon>
        <taxon>Bacilli</taxon>
        <taxon>Bacillales</taxon>
        <taxon>Paenibacillaceae</taxon>
        <taxon>Paenibacillus</taxon>
    </lineage>
</organism>
<reference evidence="3 4" key="1">
    <citation type="submission" date="2023-07" db="EMBL/GenBank/DDBJ databases">
        <title>Paenibacillus sp. JX-17 nov. isolated from soil.</title>
        <authorList>
            <person name="Wan Y."/>
            <person name="Liu B."/>
        </authorList>
    </citation>
    <scope>NUCLEOTIDE SEQUENCE [LARGE SCALE GENOMIC DNA]</scope>
    <source>
        <strain evidence="3 4">JX-17</strain>
    </source>
</reference>
<keyword evidence="4" id="KW-1185">Reference proteome</keyword>
<dbReference type="SUPFAM" id="SSF54106">
    <property type="entry name" value="LysM domain"/>
    <property type="match status" value="1"/>
</dbReference>
<proteinExistence type="predicted"/>
<dbReference type="CDD" id="cd00118">
    <property type="entry name" value="LysM"/>
    <property type="match status" value="1"/>
</dbReference>
<comment type="caution">
    <text evidence="3">The sequence shown here is derived from an EMBL/GenBank/DDBJ whole genome shotgun (WGS) entry which is preliminary data.</text>
</comment>
<dbReference type="Proteomes" id="UP001240171">
    <property type="component" value="Unassembled WGS sequence"/>
</dbReference>
<dbReference type="Gene3D" id="3.10.350.10">
    <property type="entry name" value="LysM domain"/>
    <property type="match status" value="1"/>
</dbReference>
<dbReference type="Pfam" id="PF01476">
    <property type="entry name" value="LysM"/>
    <property type="match status" value="1"/>
</dbReference>
<dbReference type="InterPro" id="IPR036779">
    <property type="entry name" value="LysM_dom_sf"/>
</dbReference>
<dbReference type="EMBL" id="JAUQTB010000005">
    <property type="protein sequence ID" value="MDO7906894.1"/>
    <property type="molecule type" value="Genomic_DNA"/>
</dbReference>
<evidence type="ECO:0000259" key="2">
    <source>
        <dbReference type="SMART" id="SM00257"/>
    </source>
</evidence>
<dbReference type="Pfam" id="PF20918">
    <property type="entry name" value="SPOCS_spoVID-N"/>
    <property type="match status" value="1"/>
</dbReference>
<dbReference type="InterPro" id="IPR018392">
    <property type="entry name" value="LysM"/>
</dbReference>
<protein>
    <submittedName>
        <fullName evidence="3">LysM peptidoglycan-binding domain-containing protein</fullName>
    </submittedName>
</protein>
<feature type="compositionally biased region" description="Acidic residues" evidence="1">
    <location>
        <begin position="257"/>
        <end position="270"/>
    </location>
</feature>
<evidence type="ECO:0000256" key="1">
    <source>
        <dbReference type="SAM" id="MobiDB-lite"/>
    </source>
</evidence>
<dbReference type="InterPro" id="IPR048862">
    <property type="entry name" value="SPOCS_spoVID_N"/>
</dbReference>
<feature type="region of interest" description="Disordered" evidence="1">
    <location>
        <begin position="252"/>
        <end position="374"/>
    </location>
</feature>
<name>A0ABT9CE43_9BACL</name>
<feature type="compositionally biased region" description="Basic and acidic residues" evidence="1">
    <location>
        <begin position="329"/>
        <end position="345"/>
    </location>
</feature>
<evidence type="ECO:0000313" key="3">
    <source>
        <dbReference type="EMBL" id="MDO7906894.1"/>
    </source>
</evidence>
<sequence>MPPLNQPYGLRFDIYERVQLSEELPGIQELEEIELLPRIQVVAQGEHAALRGHLLLSGVYRAEEGEAEELEHLIPVEITIPLNRVARLEEVAVEIETFDVDLLSVRTLNITGVLSLQGVGSLAAEEQSWQEDEFTVVHAPNQEEGLYNNQEFKEQEEAEKASRLWQQEQQQAQAQQAYEQELYEQQLWSQQQFYNQQQGYQQQSFYQPENAQQLGQQPWYTQQPLGGQQTRPEDELQPSFNIAQEFSGLWNRQPASEEQEPEPIETEIEEIQTWSIPAAVSQRQPEEVNGQPAAITQEAADFGEFSEKTAAESTPAAAGPSAASISWLPEEREVSSQSDEAKLETEETFAEAVPTVTLEDDQQQPSDPSQEVWASASLEEERLEPELKIAWGSKKPEQMDNAAPALSTVFHTDRPAREAESMDLSAQPEKPVLQESYPAEDLKWKHLFFGSRVEQTPFKKVRLCIVQREETLESIAERYQLSLREIQLFNRMTEQQVVEGQVLYIP</sequence>